<organism evidence="1 2">
    <name type="scientific">Musa balbisiana</name>
    <name type="common">Banana</name>
    <dbReference type="NCBI Taxonomy" id="52838"/>
    <lineage>
        <taxon>Eukaryota</taxon>
        <taxon>Viridiplantae</taxon>
        <taxon>Streptophyta</taxon>
        <taxon>Embryophyta</taxon>
        <taxon>Tracheophyta</taxon>
        <taxon>Spermatophyta</taxon>
        <taxon>Magnoliopsida</taxon>
        <taxon>Liliopsida</taxon>
        <taxon>Zingiberales</taxon>
        <taxon>Musaceae</taxon>
        <taxon>Musa</taxon>
    </lineage>
</organism>
<name>A0A4S8INK5_MUSBA</name>
<evidence type="ECO:0000313" key="2">
    <source>
        <dbReference type="Proteomes" id="UP000317650"/>
    </source>
</evidence>
<protein>
    <submittedName>
        <fullName evidence="1">Uncharacterized protein</fullName>
    </submittedName>
</protein>
<evidence type="ECO:0000313" key="1">
    <source>
        <dbReference type="EMBL" id="THU50143.1"/>
    </source>
</evidence>
<dbReference type="EMBL" id="PYDT01000009">
    <property type="protein sequence ID" value="THU50143.1"/>
    <property type="molecule type" value="Genomic_DNA"/>
</dbReference>
<comment type="caution">
    <text evidence="1">The sequence shown here is derived from an EMBL/GenBank/DDBJ whole genome shotgun (WGS) entry which is preliminary data.</text>
</comment>
<sequence length="96" mass="10771">MQPPKPHLQNLSYLIKERERGVSLLGCCVSSIQNQPIINVVIDVDPMLYIETASESVQLLAQQRASWFHSSGMLIDGLNFAGIEKEIKQPCKEEDC</sequence>
<reference evidence="1 2" key="1">
    <citation type="journal article" date="2019" name="Nat. Plants">
        <title>Genome sequencing of Musa balbisiana reveals subgenome evolution and function divergence in polyploid bananas.</title>
        <authorList>
            <person name="Yao X."/>
        </authorList>
    </citation>
    <scope>NUCLEOTIDE SEQUENCE [LARGE SCALE GENOMIC DNA]</scope>
    <source>
        <strain evidence="2">cv. DH-PKW</strain>
        <tissue evidence="1">Leaves</tissue>
    </source>
</reference>
<dbReference type="Proteomes" id="UP000317650">
    <property type="component" value="Chromosome 6"/>
</dbReference>
<dbReference type="AlphaFoldDB" id="A0A4S8INK5"/>
<gene>
    <name evidence="1" type="ORF">C4D60_Mb06t16980</name>
</gene>
<accession>A0A4S8INK5</accession>
<proteinExistence type="predicted"/>
<keyword evidence="2" id="KW-1185">Reference proteome</keyword>